<keyword evidence="2" id="KW-1185">Reference proteome</keyword>
<dbReference type="KEGG" id="aalt:CC77DRAFT_248717"/>
<dbReference type="Proteomes" id="UP000077248">
    <property type="component" value="Unassembled WGS sequence"/>
</dbReference>
<reference evidence="1 2" key="1">
    <citation type="submission" date="2016-05" db="EMBL/GenBank/DDBJ databases">
        <title>Comparative analysis of secretome profiles of manganese(II)-oxidizing ascomycete fungi.</title>
        <authorList>
            <consortium name="DOE Joint Genome Institute"/>
            <person name="Zeiner C.A."/>
            <person name="Purvine S.O."/>
            <person name="Zink E.M."/>
            <person name="Wu S."/>
            <person name="Pasa-Tolic L."/>
            <person name="Chaput D.L."/>
            <person name="Haridas S."/>
            <person name="Grigoriev I.V."/>
            <person name="Santelli C.M."/>
            <person name="Hansel C.M."/>
        </authorList>
    </citation>
    <scope>NUCLEOTIDE SEQUENCE [LARGE SCALE GENOMIC DNA]</scope>
    <source>
        <strain evidence="1 2">SRC1lrK2f</strain>
    </source>
</reference>
<dbReference type="AlphaFoldDB" id="A0A177DFJ8"/>
<protein>
    <submittedName>
        <fullName evidence="1">Uncharacterized protein</fullName>
    </submittedName>
</protein>
<dbReference type="VEuPathDB" id="FungiDB:CC77DRAFT_248717"/>
<organism evidence="1 2">
    <name type="scientific">Alternaria alternata</name>
    <name type="common">Alternaria rot fungus</name>
    <name type="synonym">Torula alternata</name>
    <dbReference type="NCBI Taxonomy" id="5599"/>
    <lineage>
        <taxon>Eukaryota</taxon>
        <taxon>Fungi</taxon>
        <taxon>Dikarya</taxon>
        <taxon>Ascomycota</taxon>
        <taxon>Pezizomycotina</taxon>
        <taxon>Dothideomycetes</taxon>
        <taxon>Pleosporomycetidae</taxon>
        <taxon>Pleosporales</taxon>
        <taxon>Pleosporineae</taxon>
        <taxon>Pleosporaceae</taxon>
        <taxon>Alternaria</taxon>
        <taxon>Alternaria sect. Alternaria</taxon>
        <taxon>Alternaria alternata complex</taxon>
    </lineage>
</organism>
<accession>A0A177DFJ8</accession>
<dbReference type="RefSeq" id="XP_018383448.1">
    <property type="nucleotide sequence ID" value="XM_018530856.1"/>
</dbReference>
<name>A0A177DFJ8_ALTAL</name>
<proteinExistence type="predicted"/>
<dbReference type="GeneID" id="29116450"/>
<evidence type="ECO:0000313" key="2">
    <source>
        <dbReference type="Proteomes" id="UP000077248"/>
    </source>
</evidence>
<dbReference type="EMBL" id="KV441485">
    <property type="protein sequence ID" value="OAG18027.1"/>
    <property type="molecule type" value="Genomic_DNA"/>
</dbReference>
<evidence type="ECO:0000313" key="1">
    <source>
        <dbReference type="EMBL" id="OAG18027.1"/>
    </source>
</evidence>
<gene>
    <name evidence="1" type="ORF">CC77DRAFT_248717</name>
</gene>
<sequence>MVIVGISVSGPLSSHIRRGLSVVLQQGLVPIYGLPLNQISSVKREFPDSFALYLPLQQKNGRQMVDRPCSLPLPSRFSAFRLSHPIYGGEDELPLWFERGIVRASLPLHSWDQTGVVWSIGPNCISNSRLAIHVPGCAAPPRTGAVKHSVLILHVSRPRMRGLVGQFG</sequence>